<feature type="region of interest" description="Disordered" evidence="1">
    <location>
        <begin position="1"/>
        <end position="80"/>
    </location>
</feature>
<reference evidence="2 3" key="1">
    <citation type="submission" date="2019-03" db="EMBL/GenBank/DDBJ databases">
        <title>First draft genome of Liparis tanakae, snailfish: a comprehensive survey of snailfish specific genes.</title>
        <authorList>
            <person name="Kim W."/>
            <person name="Song I."/>
            <person name="Jeong J.-H."/>
            <person name="Kim D."/>
            <person name="Kim S."/>
            <person name="Ryu S."/>
            <person name="Song J.Y."/>
            <person name="Lee S.K."/>
        </authorList>
    </citation>
    <scope>NUCLEOTIDE SEQUENCE [LARGE SCALE GENOMIC DNA]</scope>
    <source>
        <tissue evidence="2">Muscle</tissue>
    </source>
</reference>
<name>A0A4Z2H2S2_9TELE</name>
<accession>A0A4Z2H2S2</accession>
<dbReference type="Proteomes" id="UP000314294">
    <property type="component" value="Unassembled WGS sequence"/>
</dbReference>
<dbReference type="EMBL" id="SRLO01000363">
    <property type="protein sequence ID" value="TNN59114.1"/>
    <property type="molecule type" value="Genomic_DNA"/>
</dbReference>
<gene>
    <name evidence="2" type="ORF">EYF80_030648</name>
</gene>
<feature type="compositionally biased region" description="Polar residues" evidence="1">
    <location>
        <begin position="58"/>
        <end position="80"/>
    </location>
</feature>
<comment type="caution">
    <text evidence="2">The sequence shown here is derived from an EMBL/GenBank/DDBJ whole genome shotgun (WGS) entry which is preliminary data.</text>
</comment>
<evidence type="ECO:0000313" key="2">
    <source>
        <dbReference type="EMBL" id="TNN59114.1"/>
    </source>
</evidence>
<evidence type="ECO:0000313" key="3">
    <source>
        <dbReference type="Proteomes" id="UP000314294"/>
    </source>
</evidence>
<evidence type="ECO:0000256" key="1">
    <source>
        <dbReference type="SAM" id="MobiDB-lite"/>
    </source>
</evidence>
<dbReference type="AlphaFoldDB" id="A0A4Z2H2S2"/>
<protein>
    <submittedName>
        <fullName evidence="2">Uncharacterized protein</fullName>
    </submittedName>
</protein>
<keyword evidence="3" id="KW-1185">Reference proteome</keyword>
<proteinExistence type="predicted"/>
<organism evidence="2 3">
    <name type="scientific">Liparis tanakae</name>
    <name type="common">Tanaka's snailfish</name>
    <dbReference type="NCBI Taxonomy" id="230148"/>
    <lineage>
        <taxon>Eukaryota</taxon>
        <taxon>Metazoa</taxon>
        <taxon>Chordata</taxon>
        <taxon>Craniata</taxon>
        <taxon>Vertebrata</taxon>
        <taxon>Euteleostomi</taxon>
        <taxon>Actinopterygii</taxon>
        <taxon>Neopterygii</taxon>
        <taxon>Teleostei</taxon>
        <taxon>Neoteleostei</taxon>
        <taxon>Acanthomorphata</taxon>
        <taxon>Eupercaria</taxon>
        <taxon>Perciformes</taxon>
        <taxon>Cottioidei</taxon>
        <taxon>Cottales</taxon>
        <taxon>Liparidae</taxon>
        <taxon>Liparis</taxon>
    </lineage>
</organism>
<sequence length="80" mass="8793">MMQMWPTPRAGPRLVDGPTCGRTRPSGRGDLRPPINRRRPSFTRGPDVHRPVRCDVSSGRQGSQPRAPTSSSPELSVVTM</sequence>